<dbReference type="InterPro" id="IPR011047">
    <property type="entry name" value="Quinoprotein_ADH-like_sf"/>
</dbReference>
<dbReference type="AlphaFoldDB" id="A0A1P8WBH2"/>
<dbReference type="Proteomes" id="UP000187735">
    <property type="component" value="Chromosome"/>
</dbReference>
<dbReference type="PANTHER" id="PTHR35340:SF5">
    <property type="entry name" value="ASST-DOMAIN-CONTAINING PROTEIN"/>
    <property type="match status" value="1"/>
</dbReference>
<protein>
    <submittedName>
        <fullName evidence="2">Arylsulfotransferase (ASST)</fullName>
    </submittedName>
</protein>
<dbReference type="InterPro" id="IPR010262">
    <property type="entry name" value="Arylsulfotransferase_bact"/>
</dbReference>
<gene>
    <name evidence="2" type="ORF">Fuma_00989</name>
</gene>
<feature type="signal peptide" evidence="1">
    <location>
        <begin position="1"/>
        <end position="26"/>
    </location>
</feature>
<dbReference type="SUPFAM" id="SSF50998">
    <property type="entry name" value="Quinoprotein alcohol dehydrogenase-like"/>
    <property type="match status" value="1"/>
</dbReference>
<name>A0A1P8WBH2_9PLAN</name>
<organism evidence="2 3">
    <name type="scientific">Fuerstiella marisgermanici</name>
    <dbReference type="NCBI Taxonomy" id="1891926"/>
    <lineage>
        <taxon>Bacteria</taxon>
        <taxon>Pseudomonadati</taxon>
        <taxon>Planctomycetota</taxon>
        <taxon>Planctomycetia</taxon>
        <taxon>Planctomycetales</taxon>
        <taxon>Planctomycetaceae</taxon>
        <taxon>Fuerstiella</taxon>
    </lineage>
</organism>
<evidence type="ECO:0000256" key="1">
    <source>
        <dbReference type="SAM" id="SignalP"/>
    </source>
</evidence>
<accession>A0A1P8WBH2</accession>
<keyword evidence="3" id="KW-1185">Reference proteome</keyword>
<dbReference type="GO" id="GO:0004062">
    <property type="term" value="F:aryl sulfotransferase activity"/>
    <property type="evidence" value="ECO:0007669"/>
    <property type="project" value="InterPro"/>
</dbReference>
<dbReference type="InterPro" id="IPR053143">
    <property type="entry name" value="Arylsulfate_ST"/>
</dbReference>
<dbReference type="EMBL" id="CP017641">
    <property type="protein sequence ID" value="APZ91401.1"/>
    <property type="molecule type" value="Genomic_DNA"/>
</dbReference>
<dbReference type="PANTHER" id="PTHR35340">
    <property type="entry name" value="PQQ ENZYME REPEAT PROTEIN-RELATED"/>
    <property type="match status" value="1"/>
</dbReference>
<keyword evidence="2" id="KW-0808">Transferase</keyword>
<evidence type="ECO:0000313" key="2">
    <source>
        <dbReference type="EMBL" id="APZ91401.1"/>
    </source>
</evidence>
<evidence type="ECO:0000313" key="3">
    <source>
        <dbReference type="Proteomes" id="UP000187735"/>
    </source>
</evidence>
<sequence precursor="true">MKQNSMQRFVIIVACCFVMNFAGAYAQPIKRGVVRKTDQASLGYTLIAPFGGQETFLIDIDGNVVHSWTTERKPSQAAYLLEDGSLLRTAKIPNESFNVPGGPAGGIQKFDWDGNLTWDYVVSDDRRHSHHDIEPLPNGNVLVVAWEVKTKAEAIEAGRDPAKISDGVLWPEVVLEIKPIGKTGGEVVWEWCLWDHLVQSFDKSKQNFGQPADHPELIDLNYIERPIADWIHANSIDYNPQLDQILLCGRTFDEVWVIDHSTTTAEAASHSGGRYGKGGDLLYRWGNPFAYFAGTPFDQVLFGHHDPHWIQPGLPGAGNILIFNNGSDRDQRAFSTVDEIVPPIKSAGSYARDPNAPFGPAKMHWTYKDPANLYSPRVSGAQRMPNGNTLICSGETGHVFEVTPAGDVVWDLWNKLGATEAELVHAATAATGAPPGPLGGVAMFRATRYAPDYPAFRGRTLKPLKQ</sequence>
<dbReference type="STRING" id="1891926.Fuma_00989"/>
<keyword evidence="1" id="KW-0732">Signal</keyword>
<reference evidence="2 3" key="1">
    <citation type="journal article" date="2016" name="Front. Microbiol.">
        <title>Fuerstia marisgermanicae gen. nov., sp. nov., an Unusual Member of the Phylum Planctomycetes from the German Wadden Sea.</title>
        <authorList>
            <person name="Kohn T."/>
            <person name="Heuer A."/>
            <person name="Jogler M."/>
            <person name="Vollmers J."/>
            <person name="Boedeker C."/>
            <person name="Bunk B."/>
            <person name="Rast P."/>
            <person name="Borchert D."/>
            <person name="Glockner I."/>
            <person name="Freese H.M."/>
            <person name="Klenk H.P."/>
            <person name="Overmann J."/>
            <person name="Kaster A.K."/>
            <person name="Rohde M."/>
            <person name="Wiegand S."/>
            <person name="Jogler C."/>
        </authorList>
    </citation>
    <scope>NUCLEOTIDE SEQUENCE [LARGE SCALE GENOMIC DNA]</scope>
    <source>
        <strain evidence="2 3">NH11</strain>
    </source>
</reference>
<proteinExistence type="predicted"/>
<dbReference type="KEGG" id="fmr:Fuma_00989"/>
<dbReference type="Pfam" id="PF05935">
    <property type="entry name" value="Arylsulfotrans"/>
    <property type="match status" value="1"/>
</dbReference>
<feature type="chain" id="PRO_5012907813" evidence="1">
    <location>
        <begin position="27"/>
        <end position="466"/>
    </location>
</feature>